<gene>
    <name evidence="1" type="ORF">E2553_45765</name>
</gene>
<dbReference type="EMBL" id="SNVI01000008">
    <property type="protein sequence ID" value="TFE36937.1"/>
    <property type="molecule type" value="Genomic_DNA"/>
</dbReference>
<evidence type="ECO:0000313" key="1">
    <source>
        <dbReference type="EMBL" id="TFE36937.1"/>
    </source>
</evidence>
<comment type="caution">
    <text evidence="1">The sequence shown here is derived from an EMBL/GenBank/DDBJ whole genome shotgun (WGS) entry which is preliminary data.</text>
</comment>
<reference evidence="1 2" key="1">
    <citation type="submission" date="2019-03" db="EMBL/GenBank/DDBJ databases">
        <title>Complete Genome Sequence of Paraburkholderia dipogonis ICMP 19430T, a Nitrogen-fixing Symbiont of the South African Invasive Legume Dipogon lignosus in New Zealand.</title>
        <authorList>
            <person name="De Meyer S.E."/>
        </authorList>
    </citation>
    <scope>NUCLEOTIDE SEQUENCE [LARGE SCALE GENOMIC DNA]</scope>
    <source>
        <strain evidence="1 2">ICMP 19430</strain>
    </source>
</reference>
<dbReference type="Proteomes" id="UP000297385">
    <property type="component" value="Unassembled WGS sequence"/>
</dbReference>
<dbReference type="AlphaFoldDB" id="A0A4Y8MHL1"/>
<organism evidence="1 2">
    <name type="scientific">Paraburkholderia dipogonis</name>
    <dbReference type="NCBI Taxonomy" id="1211383"/>
    <lineage>
        <taxon>Bacteria</taxon>
        <taxon>Pseudomonadati</taxon>
        <taxon>Pseudomonadota</taxon>
        <taxon>Betaproteobacteria</taxon>
        <taxon>Burkholderiales</taxon>
        <taxon>Burkholderiaceae</taxon>
        <taxon>Paraburkholderia</taxon>
    </lineage>
</organism>
<name>A0A4Y8MHL1_9BURK</name>
<evidence type="ECO:0000313" key="2">
    <source>
        <dbReference type="Proteomes" id="UP000297385"/>
    </source>
</evidence>
<protein>
    <submittedName>
        <fullName evidence="1">Uncharacterized protein</fullName>
    </submittedName>
</protein>
<dbReference type="RefSeq" id="WP_134466851.1">
    <property type="nucleotide sequence ID" value="NZ_SNVI01000008.1"/>
</dbReference>
<sequence>MSMQIIDLSSLRERLTIPATRDLRTVASTPEVNALLDTDAVVATARYDSLLAARATAGAMQSEPETPAQKAFVF</sequence>
<accession>A0A4Y8MHL1</accession>
<proteinExistence type="predicted"/>